<evidence type="ECO:0000256" key="2">
    <source>
        <dbReference type="HAMAP-Rule" id="MF_00518"/>
    </source>
</evidence>
<keyword evidence="5" id="KW-1185">Reference proteome</keyword>
<dbReference type="RefSeq" id="WP_091473626.1">
    <property type="nucleotide sequence ID" value="NZ_FOIT01000001.1"/>
</dbReference>
<protein>
    <recommendedName>
        <fullName evidence="2">D-aminoacyl-tRNA deacylase</fullName>
        <shortName evidence="2">DTD</shortName>
        <ecNumber evidence="2">3.1.1.96</ecNumber>
    </recommendedName>
    <alternativeName>
        <fullName evidence="2">Gly-tRNA(Ala) deacylase</fullName>
        <ecNumber evidence="2">3.1.1.-</ecNumber>
    </alternativeName>
</protein>
<dbReference type="Proteomes" id="UP000243605">
    <property type="component" value="Unassembled WGS sequence"/>
</dbReference>
<dbReference type="InterPro" id="IPR003732">
    <property type="entry name" value="Daa-tRNA_deacyls_DTD"/>
</dbReference>
<dbReference type="GO" id="GO:0019478">
    <property type="term" value="P:D-amino acid catabolic process"/>
    <property type="evidence" value="ECO:0007669"/>
    <property type="project" value="UniProtKB-UniRule"/>
</dbReference>
<dbReference type="GO" id="GO:0106026">
    <property type="term" value="F:Gly-tRNA(Ala) deacylase activity"/>
    <property type="evidence" value="ECO:0007669"/>
    <property type="project" value="UniProtKB-UniRule"/>
</dbReference>
<dbReference type="EC" id="3.1.1.96" evidence="2"/>
<reference evidence="4 5" key="1">
    <citation type="submission" date="2016-10" db="EMBL/GenBank/DDBJ databases">
        <authorList>
            <person name="Varghese N."/>
            <person name="Submissions S."/>
        </authorList>
    </citation>
    <scope>NUCLEOTIDE SEQUENCE [LARGE SCALE GENOMIC DNA]</scope>
    <source>
        <strain evidence="4 5">IBRC-M10081</strain>
    </source>
</reference>
<comment type="domain">
    <text evidence="2">A Gly-cisPro motif from one monomer fits into the active site of the other monomer to allow specific chiral rejection of L-amino acids.</text>
</comment>
<dbReference type="AlphaFoldDB" id="A0A662Z1L2"/>
<dbReference type="HAMAP" id="MF_00518">
    <property type="entry name" value="Deacylase_Dtd"/>
    <property type="match status" value="1"/>
</dbReference>
<comment type="catalytic activity">
    <reaction evidence="2">
        <text>a D-aminoacyl-tRNA + H2O = a tRNA + a D-alpha-amino acid + H(+)</text>
        <dbReference type="Rhea" id="RHEA:13953"/>
        <dbReference type="Rhea" id="RHEA-COMP:10123"/>
        <dbReference type="Rhea" id="RHEA-COMP:10124"/>
        <dbReference type="ChEBI" id="CHEBI:15377"/>
        <dbReference type="ChEBI" id="CHEBI:15378"/>
        <dbReference type="ChEBI" id="CHEBI:59871"/>
        <dbReference type="ChEBI" id="CHEBI:78442"/>
        <dbReference type="ChEBI" id="CHEBI:79333"/>
        <dbReference type="EC" id="3.1.1.96"/>
    </reaction>
</comment>
<dbReference type="PANTHER" id="PTHR10472">
    <property type="entry name" value="D-TYROSYL-TRNA TYR DEACYLASE"/>
    <property type="match status" value="1"/>
</dbReference>
<evidence type="ECO:0000313" key="3">
    <source>
        <dbReference type="EMBL" id="HJE18984.1"/>
    </source>
</evidence>
<sequence>MRVVLQKVSEASVESDGIIRSIGRGYCLLVGVSVDSSKKDATKLAEKIAASRNFEDEDGKINLSIKQVCGEILSISQFTLIADTRKGNRPSFSKSAKREQAMELYDHFNQVLKEQGLDVTTGFFGEMMNVSLTNEGPITIIYESQNGSIV</sequence>
<dbReference type="Gene3D" id="3.50.80.10">
    <property type="entry name" value="D-tyrosyl-tRNA(Tyr) deacylase"/>
    <property type="match status" value="1"/>
</dbReference>
<dbReference type="SUPFAM" id="SSF69500">
    <property type="entry name" value="DTD-like"/>
    <property type="match status" value="1"/>
</dbReference>
<dbReference type="EMBL" id="FOIT01000001">
    <property type="protein sequence ID" value="SEV85791.1"/>
    <property type="molecule type" value="Genomic_DNA"/>
</dbReference>
<comment type="similarity">
    <text evidence="1 2">Belongs to the DTD family.</text>
</comment>
<reference evidence="3" key="2">
    <citation type="journal article" date="2021" name="PeerJ">
        <title>Extensive microbial diversity within the chicken gut microbiome revealed by metagenomics and culture.</title>
        <authorList>
            <person name="Gilroy R."/>
            <person name="Ravi A."/>
            <person name="Getino M."/>
            <person name="Pursley I."/>
            <person name="Horton D.L."/>
            <person name="Alikhan N.F."/>
            <person name="Baker D."/>
            <person name="Gharbi K."/>
            <person name="Hall N."/>
            <person name="Watson M."/>
            <person name="Adriaenssens E.M."/>
            <person name="Foster-Nyarko E."/>
            <person name="Jarju S."/>
            <person name="Secka A."/>
            <person name="Antonio M."/>
            <person name="Oren A."/>
            <person name="Chaudhuri R.R."/>
            <person name="La Ragione R."/>
            <person name="Hildebrand F."/>
            <person name="Pallen M.J."/>
        </authorList>
    </citation>
    <scope>NUCLEOTIDE SEQUENCE</scope>
    <source>
        <strain evidence="3">6019</strain>
    </source>
</reference>
<proteinExistence type="inferred from homology"/>
<gene>
    <name evidence="2 3" type="primary">dtd</name>
    <name evidence="3" type="ORF">K8V35_01345</name>
    <name evidence="4" type="ORF">SAMN05192557_0530</name>
</gene>
<dbReference type="OrthoDB" id="9801395at2"/>
<keyword evidence="2 3" id="KW-0378">Hydrolase</keyword>
<keyword evidence="2" id="KW-0820">tRNA-binding</keyword>
<accession>A0A662Z1L2</accession>
<dbReference type="GO" id="GO:0043908">
    <property type="term" value="F:Ser(Gly)-tRNA(Ala) hydrolase activity"/>
    <property type="evidence" value="ECO:0007669"/>
    <property type="project" value="UniProtKB-UniRule"/>
</dbReference>
<comment type="subunit">
    <text evidence="2">Homodimer.</text>
</comment>
<feature type="short sequence motif" description="Gly-cisPro motif, important for rejection of L-amino acids" evidence="2">
    <location>
        <begin position="136"/>
        <end position="137"/>
    </location>
</feature>
<comment type="catalytic activity">
    <reaction evidence="2">
        <text>glycyl-tRNA(Ala) + H2O = tRNA(Ala) + glycine + H(+)</text>
        <dbReference type="Rhea" id="RHEA:53744"/>
        <dbReference type="Rhea" id="RHEA-COMP:9657"/>
        <dbReference type="Rhea" id="RHEA-COMP:13640"/>
        <dbReference type="ChEBI" id="CHEBI:15377"/>
        <dbReference type="ChEBI" id="CHEBI:15378"/>
        <dbReference type="ChEBI" id="CHEBI:57305"/>
        <dbReference type="ChEBI" id="CHEBI:78442"/>
        <dbReference type="ChEBI" id="CHEBI:78522"/>
    </reaction>
</comment>
<dbReference type="InterPro" id="IPR023509">
    <property type="entry name" value="DTD-like_sf"/>
</dbReference>
<dbReference type="GO" id="GO:0051500">
    <property type="term" value="F:D-tyrosyl-tRNA(Tyr) deacylase activity"/>
    <property type="evidence" value="ECO:0007669"/>
    <property type="project" value="TreeGrafter"/>
</dbReference>
<evidence type="ECO:0000313" key="5">
    <source>
        <dbReference type="Proteomes" id="UP000243605"/>
    </source>
</evidence>
<comment type="function">
    <text evidence="2">An aminoacyl-tRNA editing enzyme that deacylates mischarged D-aminoacyl-tRNAs. Also deacylates mischarged glycyl-tRNA(Ala), protecting cells against glycine mischarging by AlaRS. Acts via tRNA-based rather than protein-based catalysis; rejects L-amino acids rather than detecting D-amino acids in the active site. By recycling D-aminoacyl-tRNA to D-amino acids and free tRNA molecules, this enzyme counteracts the toxicity associated with the formation of D-aminoacyl-tRNA entities in vivo and helps enforce protein L-homochirality.</text>
</comment>
<dbReference type="GO" id="GO:0005737">
    <property type="term" value="C:cytoplasm"/>
    <property type="evidence" value="ECO:0007669"/>
    <property type="project" value="UniProtKB-SubCell"/>
</dbReference>
<keyword evidence="2" id="KW-0694">RNA-binding</keyword>
<dbReference type="EMBL" id="DYYI01000010">
    <property type="protein sequence ID" value="HJE18984.1"/>
    <property type="molecule type" value="Genomic_DNA"/>
</dbReference>
<dbReference type="FunFam" id="3.50.80.10:FF:000001">
    <property type="entry name" value="D-aminoacyl-tRNA deacylase"/>
    <property type="match status" value="1"/>
</dbReference>
<evidence type="ECO:0000256" key="1">
    <source>
        <dbReference type="ARBA" id="ARBA00009673"/>
    </source>
</evidence>
<comment type="subcellular location">
    <subcellularLocation>
        <location evidence="2">Cytoplasm</location>
    </subcellularLocation>
</comment>
<dbReference type="GO" id="GO:0000049">
    <property type="term" value="F:tRNA binding"/>
    <property type="evidence" value="ECO:0007669"/>
    <property type="project" value="UniProtKB-UniRule"/>
</dbReference>
<dbReference type="Pfam" id="PF02580">
    <property type="entry name" value="Tyr_Deacylase"/>
    <property type="match status" value="1"/>
</dbReference>
<dbReference type="EC" id="3.1.1.-" evidence="2"/>
<organism evidence="4 5">
    <name type="scientific">Aliicoccus persicus</name>
    <dbReference type="NCBI Taxonomy" id="930138"/>
    <lineage>
        <taxon>Bacteria</taxon>
        <taxon>Bacillati</taxon>
        <taxon>Bacillota</taxon>
        <taxon>Bacilli</taxon>
        <taxon>Bacillales</taxon>
        <taxon>Staphylococcaceae</taxon>
        <taxon>Aliicoccus</taxon>
    </lineage>
</organism>
<name>A0A662Z1L2_9STAP</name>
<keyword evidence="2" id="KW-0963">Cytoplasm</keyword>
<reference evidence="3" key="3">
    <citation type="submission" date="2021-09" db="EMBL/GenBank/DDBJ databases">
        <authorList>
            <person name="Gilroy R."/>
        </authorList>
    </citation>
    <scope>NUCLEOTIDE SEQUENCE</scope>
    <source>
        <strain evidence="3">6019</strain>
    </source>
</reference>
<dbReference type="NCBIfam" id="TIGR00256">
    <property type="entry name" value="D-aminoacyl-tRNA deacylase"/>
    <property type="match status" value="1"/>
</dbReference>
<dbReference type="Proteomes" id="UP000763505">
    <property type="component" value="Unassembled WGS sequence"/>
</dbReference>
<dbReference type="PANTHER" id="PTHR10472:SF5">
    <property type="entry name" value="D-AMINOACYL-TRNA DEACYLASE 1"/>
    <property type="match status" value="1"/>
</dbReference>
<evidence type="ECO:0000313" key="4">
    <source>
        <dbReference type="EMBL" id="SEV85791.1"/>
    </source>
</evidence>